<evidence type="ECO:0000313" key="2">
    <source>
        <dbReference type="Proteomes" id="UP001162992"/>
    </source>
</evidence>
<proteinExistence type="predicted"/>
<gene>
    <name evidence="1" type="ORF">O6H91_13G002000</name>
</gene>
<keyword evidence="2" id="KW-1185">Reference proteome</keyword>
<dbReference type="Proteomes" id="UP001162992">
    <property type="component" value="Chromosome 13"/>
</dbReference>
<sequence>MKPVVLTEELMGLVLRFSKKSGSLWVSWDVHGSEKIYGRKNFTQKARIVFSLCAGILMFTLLLFLLCGLDSAISERPWLSLPRYAPSSLRWTTQRNSHLALGESKEESKLAETTALQGLGTLFRKGTKTMNELVVAHLSENLNIQEFRLFLRTLHRSEVSARADIIFLFPWSPLPLQIRQVIQEEERYFQDLLHLTAKLSVMPEELHENERQTGLDSWHPIQQPVQAEDESVLKASELPSSNKGHKSNVPLSSNSSVSKLNHFMRHEWGSISGYQMAELDPSDTLAAFLESPSIDLRRWFCYQILLGMLKHKYKHVILTRAGKTLILGDALSAVRHNEVLYLTAEDRTWIEEAKGSKHLDVPQNLSITKEDVSDTDEVILAKETRQKASEDTGFLDSQVKLLGSEPAEKAGELNIESKVLATRKLKVSGRQAKKKIKQKSLVTESTSRTKGLMESVYGSAMWLSLEAEEKQNKLLVSNVLMGAMRPVRGLANVMATEIVRIALQRRNKNAFSDQALLNYLIHKSSVLGKKVTDHLLIVSNKESVIHSLSGSQQSDVLVRDCGGMYAVIENYASDALEQFGGSNLAAAIKQDICSSPLESTIYTDCTD</sequence>
<name>A0ACC2BRG4_DIPCM</name>
<dbReference type="EMBL" id="CM055104">
    <property type="protein sequence ID" value="KAJ7532393.1"/>
    <property type="molecule type" value="Genomic_DNA"/>
</dbReference>
<evidence type="ECO:0000313" key="1">
    <source>
        <dbReference type="EMBL" id="KAJ7532393.1"/>
    </source>
</evidence>
<reference evidence="2" key="1">
    <citation type="journal article" date="2024" name="Proc. Natl. Acad. Sci. U.S.A.">
        <title>Extraordinary preservation of gene collinearity over three hundred million years revealed in homosporous lycophytes.</title>
        <authorList>
            <person name="Li C."/>
            <person name="Wickell D."/>
            <person name="Kuo L.Y."/>
            <person name="Chen X."/>
            <person name="Nie B."/>
            <person name="Liao X."/>
            <person name="Peng D."/>
            <person name="Ji J."/>
            <person name="Jenkins J."/>
            <person name="Williams M."/>
            <person name="Shu S."/>
            <person name="Plott C."/>
            <person name="Barry K."/>
            <person name="Rajasekar S."/>
            <person name="Grimwood J."/>
            <person name="Han X."/>
            <person name="Sun S."/>
            <person name="Hou Z."/>
            <person name="He W."/>
            <person name="Dai G."/>
            <person name="Sun C."/>
            <person name="Schmutz J."/>
            <person name="Leebens-Mack J.H."/>
            <person name="Li F.W."/>
            <person name="Wang L."/>
        </authorList>
    </citation>
    <scope>NUCLEOTIDE SEQUENCE [LARGE SCALE GENOMIC DNA]</scope>
    <source>
        <strain evidence="2">cv. PW_Plant_1</strain>
    </source>
</reference>
<protein>
    <submittedName>
        <fullName evidence="1">Uncharacterized protein</fullName>
    </submittedName>
</protein>
<organism evidence="1 2">
    <name type="scientific">Diphasiastrum complanatum</name>
    <name type="common">Issler's clubmoss</name>
    <name type="synonym">Lycopodium complanatum</name>
    <dbReference type="NCBI Taxonomy" id="34168"/>
    <lineage>
        <taxon>Eukaryota</taxon>
        <taxon>Viridiplantae</taxon>
        <taxon>Streptophyta</taxon>
        <taxon>Embryophyta</taxon>
        <taxon>Tracheophyta</taxon>
        <taxon>Lycopodiopsida</taxon>
        <taxon>Lycopodiales</taxon>
        <taxon>Lycopodiaceae</taxon>
        <taxon>Lycopodioideae</taxon>
        <taxon>Diphasiastrum</taxon>
    </lineage>
</organism>
<comment type="caution">
    <text evidence="1">The sequence shown here is derived from an EMBL/GenBank/DDBJ whole genome shotgun (WGS) entry which is preliminary data.</text>
</comment>
<accession>A0ACC2BRG4</accession>